<feature type="compositionally biased region" description="Basic and acidic residues" evidence="1">
    <location>
        <begin position="22"/>
        <end position="32"/>
    </location>
</feature>
<sequence>MGYQGGRRYGDDIYAGQPRSTGPRDWREDRGYRYGTQGQFSGRPYRSAPAEYDPDERGFFDRAGDEVRSWFGDEEAERRREYDEYYNRTYGDPRDQSSRVGYASASGSDRYLPGRGYAPYTSERSGLGSEDHGYRTRAYGAQHDYGEHHDANYHAWRQQRISELDRDYAEYQRENRERFEHEFGSWRSRRGEQRQALSQVREHMEVVGSDGEHVGTVDKLRGDRIILTKNDEEAGGVHHSIPSSWIKSVDAQKVTLEKSADQAQTAWRTEREQHAMFGDRDEDRGSRGARWSDSSASQERDRDR</sequence>
<dbReference type="Pfam" id="PF09939">
    <property type="entry name" value="DUF2171"/>
    <property type="match status" value="1"/>
</dbReference>
<organism evidence="2 3">
    <name type="scientific">Sphingobium wenxiniae (strain DSM 21828 / CGMCC 1.7748 / JZ-1)</name>
    <dbReference type="NCBI Taxonomy" id="595605"/>
    <lineage>
        <taxon>Bacteria</taxon>
        <taxon>Pseudomonadati</taxon>
        <taxon>Pseudomonadota</taxon>
        <taxon>Alphaproteobacteria</taxon>
        <taxon>Sphingomonadales</taxon>
        <taxon>Sphingomonadaceae</taxon>
        <taxon>Sphingobium</taxon>
    </lineage>
</organism>
<feature type="compositionally biased region" description="Basic and acidic residues" evidence="1">
    <location>
        <begin position="85"/>
        <end position="97"/>
    </location>
</feature>
<evidence type="ECO:0000313" key="2">
    <source>
        <dbReference type="EMBL" id="TWH95015.1"/>
    </source>
</evidence>
<accession>A0A562KI90</accession>
<dbReference type="Proteomes" id="UP000316624">
    <property type="component" value="Unassembled WGS sequence"/>
</dbReference>
<dbReference type="AlphaFoldDB" id="A0A562KI90"/>
<feature type="region of interest" description="Disordered" evidence="1">
    <location>
        <begin position="257"/>
        <end position="304"/>
    </location>
</feature>
<evidence type="ECO:0000256" key="1">
    <source>
        <dbReference type="SAM" id="MobiDB-lite"/>
    </source>
</evidence>
<dbReference type="InterPro" id="IPR018684">
    <property type="entry name" value="DUF2171"/>
</dbReference>
<name>A0A562KI90_SPHWJ</name>
<comment type="caution">
    <text evidence="2">The sequence shown here is derived from an EMBL/GenBank/DDBJ whole genome shotgun (WGS) entry which is preliminary data.</text>
</comment>
<dbReference type="InterPro" id="IPR047800">
    <property type="entry name" value="SWFGD_dom"/>
</dbReference>
<keyword evidence="3" id="KW-1185">Reference proteome</keyword>
<evidence type="ECO:0008006" key="4">
    <source>
        <dbReference type="Google" id="ProtNLM"/>
    </source>
</evidence>
<reference evidence="2 3" key="1">
    <citation type="journal article" date="2015" name="Stand. Genomic Sci.">
        <title>Genomic Encyclopedia of Bacterial and Archaeal Type Strains, Phase III: the genomes of soil and plant-associated and newly described type strains.</title>
        <authorList>
            <person name="Whitman W.B."/>
            <person name="Woyke T."/>
            <person name="Klenk H.P."/>
            <person name="Zhou Y."/>
            <person name="Lilburn T.G."/>
            <person name="Beck B.J."/>
            <person name="De Vos P."/>
            <person name="Vandamme P."/>
            <person name="Eisen J.A."/>
            <person name="Garrity G."/>
            <person name="Hugenholtz P."/>
            <person name="Kyrpides N.C."/>
        </authorList>
    </citation>
    <scope>NUCLEOTIDE SEQUENCE [LARGE SCALE GENOMIC DNA]</scope>
    <source>
        <strain evidence="2 3">CGMCC 1.7748</strain>
    </source>
</reference>
<protein>
    <recommendedName>
        <fullName evidence="4">DUF2171 domain-containing protein</fullName>
    </recommendedName>
</protein>
<feature type="region of interest" description="Disordered" evidence="1">
    <location>
        <begin position="1"/>
        <end position="60"/>
    </location>
</feature>
<gene>
    <name evidence="2" type="ORF">IQ35_01266</name>
</gene>
<dbReference type="RefSeq" id="WP_021245643.1">
    <property type="nucleotide sequence ID" value="NZ_JACIIY010000002.1"/>
</dbReference>
<feature type="compositionally biased region" description="Basic and acidic residues" evidence="1">
    <location>
        <begin position="268"/>
        <end position="286"/>
    </location>
</feature>
<dbReference type="NCBIfam" id="NF033157">
    <property type="entry name" value="SWFGD_domain"/>
    <property type="match status" value="1"/>
</dbReference>
<feature type="region of interest" description="Disordered" evidence="1">
    <location>
        <begin position="85"/>
        <end position="131"/>
    </location>
</feature>
<dbReference type="EMBL" id="VLKK01000004">
    <property type="protein sequence ID" value="TWH95015.1"/>
    <property type="molecule type" value="Genomic_DNA"/>
</dbReference>
<evidence type="ECO:0000313" key="3">
    <source>
        <dbReference type="Proteomes" id="UP000316624"/>
    </source>
</evidence>
<proteinExistence type="predicted"/>